<dbReference type="InterPro" id="IPR036162">
    <property type="entry name" value="Resolvase-like_N_sf"/>
</dbReference>
<keyword evidence="5" id="KW-1185">Reference proteome</keyword>
<dbReference type="Proteomes" id="UP000192368">
    <property type="component" value="Unassembled WGS sequence"/>
</dbReference>
<dbReference type="InterPro" id="IPR025378">
    <property type="entry name" value="DUF4368"/>
</dbReference>
<reference evidence="5" key="1">
    <citation type="submission" date="2017-04" db="EMBL/GenBank/DDBJ databases">
        <authorList>
            <person name="Varghese N."/>
            <person name="Submissions S."/>
        </authorList>
    </citation>
    <scope>NUCLEOTIDE SEQUENCE [LARGE SCALE GENOMIC DNA]</scope>
    <source>
        <strain evidence="5">DSM 20463</strain>
    </source>
</reference>
<dbReference type="GO" id="GO:0000150">
    <property type="term" value="F:DNA strand exchange activity"/>
    <property type="evidence" value="ECO:0007669"/>
    <property type="project" value="InterPro"/>
</dbReference>
<keyword evidence="1" id="KW-0175">Coiled coil</keyword>
<dbReference type="GO" id="GO:0003677">
    <property type="term" value="F:DNA binding"/>
    <property type="evidence" value="ECO:0007669"/>
    <property type="project" value="InterPro"/>
</dbReference>
<dbReference type="Pfam" id="PF13408">
    <property type="entry name" value="Zn_ribbon_recom"/>
    <property type="match status" value="1"/>
</dbReference>
<evidence type="ECO:0000259" key="2">
    <source>
        <dbReference type="PROSITE" id="PS51736"/>
    </source>
</evidence>
<dbReference type="InterPro" id="IPR038109">
    <property type="entry name" value="DNA_bind_recomb_sf"/>
</dbReference>
<dbReference type="InterPro" id="IPR050639">
    <property type="entry name" value="SSR_resolvase"/>
</dbReference>
<dbReference type="EMBL" id="FWWR01000009">
    <property type="protein sequence ID" value="SMB87434.1"/>
    <property type="molecule type" value="Genomic_DNA"/>
</dbReference>
<evidence type="ECO:0000313" key="5">
    <source>
        <dbReference type="Proteomes" id="UP000192368"/>
    </source>
</evidence>
<organism evidence="4 5">
    <name type="scientific">Peptoniphilus asaccharolyticus DSM 20463</name>
    <dbReference type="NCBI Taxonomy" id="573058"/>
    <lineage>
        <taxon>Bacteria</taxon>
        <taxon>Bacillati</taxon>
        <taxon>Bacillota</taxon>
        <taxon>Tissierellia</taxon>
        <taxon>Tissierellales</taxon>
        <taxon>Peptoniphilaceae</taxon>
        <taxon>Peptoniphilus</taxon>
    </lineage>
</organism>
<dbReference type="PROSITE" id="PS51737">
    <property type="entry name" value="RECOMBINASE_DNA_BIND"/>
    <property type="match status" value="1"/>
</dbReference>
<dbReference type="OrthoDB" id="9804620at2"/>
<dbReference type="PANTHER" id="PTHR30461">
    <property type="entry name" value="DNA-INVERTASE FROM LAMBDOID PROPHAGE"/>
    <property type="match status" value="1"/>
</dbReference>
<sequence length="548" mass="64206">MIQSNSNHFSYRTAIYCRLSKDDEQKGESASIQNQRDMLEHYVKSKGWNIVDVYVDDGYTGLNTNRPSFQRLIRDVENKKIDIVITKDLSRLGRNYLQTGYYTENFFPKNGVRYIAVNDGVDTLQDNNEIVPFKNVLNEFYSRDVSKKMKSAYLTRARQGKFTGCLAPFGYMKNPDDTHTLMIDEETSWIVEKIYDLAISGYGVQAIRRILFDEKIPTPTWWNRKKGLRNKTTKLEQTVKDGEYWWDCTTIKEIIENPAYLGHTASQKANYQFKIGWLSDKPKNDWIVVENTHEAIISEDTYKMANEKLQSRKRPFKTGEESIFAGLVRCPDCGKALNLGRNNSKNKEKILTCNTYRRYGKNLCSQHRIYFDTLYEIVLADIRKNADFALNDEKAVVKALEKSRDSEAEEEQIYIAKKIEEDSKRVVELSNKIEKLYDDWMDKRISEINFQRILEKSQAEQDLLTKRIEEMEKKVVTSKVDEVNIYKWIKLIKKHKNIKKLDKETLNELISKIYVHEKEVVDGEITQIIEIHYNFIGNTDNLQVSYNL</sequence>
<evidence type="ECO:0000259" key="3">
    <source>
        <dbReference type="PROSITE" id="PS51737"/>
    </source>
</evidence>
<protein>
    <submittedName>
        <fullName evidence="4">Site-specific DNA recombinase</fullName>
    </submittedName>
</protein>
<dbReference type="InterPro" id="IPR011109">
    <property type="entry name" value="DNA_bind_recombinase_dom"/>
</dbReference>
<dbReference type="PANTHER" id="PTHR30461:SF23">
    <property type="entry name" value="DNA RECOMBINASE-RELATED"/>
    <property type="match status" value="1"/>
</dbReference>
<name>A0A1W1V323_PEPAS</name>
<dbReference type="InterPro" id="IPR025827">
    <property type="entry name" value="Zn_ribbon_recom_dom"/>
</dbReference>
<feature type="coiled-coil region" evidence="1">
    <location>
        <begin position="390"/>
        <end position="474"/>
    </location>
</feature>
<dbReference type="SUPFAM" id="SSF53041">
    <property type="entry name" value="Resolvase-like"/>
    <property type="match status" value="1"/>
</dbReference>
<dbReference type="RefSeq" id="WP_084230726.1">
    <property type="nucleotide sequence ID" value="NZ_FWWR01000009.1"/>
</dbReference>
<dbReference type="AlphaFoldDB" id="A0A1W1V323"/>
<proteinExistence type="predicted"/>
<accession>A0A1W1V323</accession>
<evidence type="ECO:0000313" key="4">
    <source>
        <dbReference type="EMBL" id="SMB87434.1"/>
    </source>
</evidence>
<dbReference type="PROSITE" id="PS51736">
    <property type="entry name" value="RECOMBINASES_3"/>
    <property type="match status" value="1"/>
</dbReference>
<dbReference type="Gene3D" id="3.40.50.1390">
    <property type="entry name" value="Resolvase, N-terminal catalytic domain"/>
    <property type="match status" value="1"/>
</dbReference>
<dbReference type="SMART" id="SM00857">
    <property type="entry name" value="Resolvase"/>
    <property type="match status" value="1"/>
</dbReference>
<gene>
    <name evidence="4" type="ORF">SAMN00017477_1147</name>
</gene>
<dbReference type="STRING" id="573058.SAMN00017477_1147"/>
<evidence type="ECO:0000256" key="1">
    <source>
        <dbReference type="SAM" id="Coils"/>
    </source>
</evidence>
<dbReference type="InterPro" id="IPR006119">
    <property type="entry name" value="Resolv_N"/>
</dbReference>
<dbReference type="Pfam" id="PF00239">
    <property type="entry name" value="Resolvase"/>
    <property type="match status" value="1"/>
</dbReference>
<dbReference type="Gene3D" id="3.90.1750.20">
    <property type="entry name" value="Putative Large Serine Recombinase, Chain B, Domain 2"/>
    <property type="match status" value="1"/>
</dbReference>
<dbReference type="CDD" id="cd03770">
    <property type="entry name" value="SR_TndX_transposase"/>
    <property type="match status" value="1"/>
</dbReference>
<feature type="domain" description="Resolvase/invertase-type recombinase catalytic" evidence="2">
    <location>
        <begin position="12"/>
        <end position="160"/>
    </location>
</feature>
<feature type="domain" description="Recombinase" evidence="3">
    <location>
        <begin position="168"/>
        <end position="315"/>
    </location>
</feature>
<dbReference type="Pfam" id="PF14287">
    <property type="entry name" value="DUF4368"/>
    <property type="match status" value="1"/>
</dbReference>
<dbReference type="Pfam" id="PF07508">
    <property type="entry name" value="Recombinase"/>
    <property type="match status" value="1"/>
</dbReference>